<dbReference type="FunFam" id="3.90.640.10:FF:000003">
    <property type="entry name" value="Molecular chaperone DnaK"/>
    <property type="match status" value="1"/>
</dbReference>
<dbReference type="GO" id="GO:0140662">
    <property type="term" value="F:ATP-dependent protein folding chaperone"/>
    <property type="evidence" value="ECO:0007669"/>
    <property type="project" value="InterPro"/>
</dbReference>
<accession>A0A9P6PVL9</accession>
<evidence type="ECO:0000313" key="5">
    <source>
        <dbReference type="Proteomes" id="UP000807716"/>
    </source>
</evidence>
<dbReference type="AlphaFoldDB" id="A0A9P6PVL9"/>
<protein>
    <submittedName>
        <fullName evidence="4">Uncharacterized protein</fullName>
    </submittedName>
</protein>
<evidence type="ECO:0000256" key="1">
    <source>
        <dbReference type="ARBA" id="ARBA00022741"/>
    </source>
</evidence>
<dbReference type="Proteomes" id="UP000807716">
    <property type="component" value="Unassembled WGS sequence"/>
</dbReference>
<evidence type="ECO:0000313" key="4">
    <source>
        <dbReference type="EMBL" id="KAG0253684.1"/>
    </source>
</evidence>
<dbReference type="SUPFAM" id="SSF53067">
    <property type="entry name" value="Actin-like ATPase domain"/>
    <property type="match status" value="2"/>
</dbReference>
<evidence type="ECO:0000256" key="3">
    <source>
        <dbReference type="ARBA" id="ARBA00023186"/>
    </source>
</evidence>
<reference evidence="4" key="1">
    <citation type="journal article" date="2020" name="Fungal Divers.">
        <title>Resolving the Mortierellaceae phylogeny through synthesis of multi-gene phylogenetics and phylogenomics.</title>
        <authorList>
            <person name="Vandepol N."/>
            <person name="Liber J."/>
            <person name="Desiro A."/>
            <person name="Na H."/>
            <person name="Kennedy M."/>
            <person name="Barry K."/>
            <person name="Grigoriev I.V."/>
            <person name="Miller A.N."/>
            <person name="O'Donnell K."/>
            <person name="Stajich J.E."/>
            <person name="Bonito G."/>
        </authorList>
    </citation>
    <scope>NUCLEOTIDE SEQUENCE</scope>
    <source>
        <strain evidence="4">BC1065</strain>
    </source>
</reference>
<dbReference type="Pfam" id="PF00012">
    <property type="entry name" value="HSP70"/>
    <property type="match status" value="1"/>
</dbReference>
<dbReference type="Gene3D" id="3.90.640.10">
    <property type="entry name" value="Actin, Chain A, domain 4"/>
    <property type="match status" value="1"/>
</dbReference>
<dbReference type="OrthoDB" id="2361734at2759"/>
<dbReference type="InterPro" id="IPR043129">
    <property type="entry name" value="ATPase_NBD"/>
</dbReference>
<dbReference type="FunFam" id="3.30.30.30:FF:000005">
    <property type="entry name" value="Heat shock protein ssb1"/>
    <property type="match status" value="1"/>
</dbReference>
<keyword evidence="1" id="KW-0547">Nucleotide-binding</keyword>
<comment type="caution">
    <text evidence="4">The sequence shown here is derived from an EMBL/GenBank/DDBJ whole genome shotgun (WGS) entry which is preliminary data.</text>
</comment>
<dbReference type="CDD" id="cd24028">
    <property type="entry name" value="ASKHA_NBD_HSP70_HSPA1-like"/>
    <property type="match status" value="1"/>
</dbReference>
<keyword evidence="3" id="KW-0143">Chaperone</keyword>
<organism evidence="4 5">
    <name type="scientific">Actinomortierella ambigua</name>
    <dbReference type="NCBI Taxonomy" id="1343610"/>
    <lineage>
        <taxon>Eukaryota</taxon>
        <taxon>Fungi</taxon>
        <taxon>Fungi incertae sedis</taxon>
        <taxon>Mucoromycota</taxon>
        <taxon>Mortierellomycotina</taxon>
        <taxon>Mortierellomycetes</taxon>
        <taxon>Mortierellales</taxon>
        <taxon>Mortierellaceae</taxon>
        <taxon>Actinomortierella</taxon>
    </lineage>
</organism>
<dbReference type="GO" id="GO:0005524">
    <property type="term" value="F:ATP binding"/>
    <property type="evidence" value="ECO:0007669"/>
    <property type="project" value="UniProtKB-KW"/>
</dbReference>
<keyword evidence="5" id="KW-1185">Reference proteome</keyword>
<dbReference type="PRINTS" id="PR00301">
    <property type="entry name" value="HEATSHOCK70"/>
</dbReference>
<sequence length="419" mass="46274">MSEIFEGAIGIDLGNTTACVAVWENGGVHVIADDEGEPTTTPAFVGFTEERCIVGESARSEVIMGETNTVFDLMHIIGRRYDDPEIQARMQRWPFQVVNRDLQPFIQVKVKNQVKVFSPQEMSAKVIATMKNTAENYLQKRINKAVITVPASFNRAQRQAIKEAAELAGICSVHLIDKPVAAVLPYVHRYGEETAMKKILVFHLGGKSCEATLLSASNEPNALPRVQSVASDTRLGGDSFTNVLLESCKEEVRRQYNEDITTDPFTLSQFHQSCERAKIHLSSSSSMTSSTAFGIYSLVHGFSYSTEISRERFEELSSNLFNRVIQVIEQALKGAHLHKSDVDEIFLVGGSTSMPRVRSLLQDVFVDKPLRTLDEALSLTPSEVRTLGEKALSPDEFAAYGAAYYGHVLFGGPMAVKEA</sequence>
<name>A0A9P6PVL9_9FUNG</name>
<evidence type="ECO:0000256" key="2">
    <source>
        <dbReference type="ARBA" id="ARBA00022840"/>
    </source>
</evidence>
<keyword evidence="2" id="KW-0067">ATP-binding</keyword>
<dbReference type="PANTHER" id="PTHR19375">
    <property type="entry name" value="HEAT SHOCK PROTEIN 70KDA"/>
    <property type="match status" value="1"/>
</dbReference>
<gene>
    <name evidence="4" type="ORF">DFQ27_007268</name>
</gene>
<dbReference type="Gene3D" id="3.30.30.30">
    <property type="match status" value="1"/>
</dbReference>
<proteinExistence type="predicted"/>
<dbReference type="EMBL" id="JAAAJB010000565">
    <property type="protein sequence ID" value="KAG0253684.1"/>
    <property type="molecule type" value="Genomic_DNA"/>
</dbReference>
<dbReference type="Gene3D" id="3.30.420.40">
    <property type="match status" value="2"/>
</dbReference>
<dbReference type="InterPro" id="IPR013126">
    <property type="entry name" value="Hsp_70_fam"/>
</dbReference>